<dbReference type="Proteomes" id="UP000214646">
    <property type="component" value="Unassembled WGS sequence"/>
</dbReference>
<keyword evidence="3" id="KW-1185">Reference proteome</keyword>
<dbReference type="InterPro" id="IPR018966">
    <property type="entry name" value="VTC_domain"/>
</dbReference>
<dbReference type="Gene3D" id="3.20.100.30">
    <property type="entry name" value="VTC, catalytic tunnel domain"/>
    <property type="match status" value="1"/>
</dbReference>
<evidence type="ECO:0000313" key="3">
    <source>
        <dbReference type="Proteomes" id="UP000214646"/>
    </source>
</evidence>
<dbReference type="EMBL" id="NIDE01000001">
    <property type="protein sequence ID" value="OWK47420.1"/>
    <property type="molecule type" value="Genomic_DNA"/>
</dbReference>
<organism evidence="2 3">
    <name type="scientific">Fimbriiglobus ruber</name>
    <dbReference type="NCBI Taxonomy" id="1908690"/>
    <lineage>
        <taxon>Bacteria</taxon>
        <taxon>Pseudomonadati</taxon>
        <taxon>Planctomycetota</taxon>
        <taxon>Planctomycetia</taxon>
        <taxon>Gemmatales</taxon>
        <taxon>Gemmataceae</taxon>
        <taxon>Fimbriiglobus</taxon>
    </lineage>
</organism>
<evidence type="ECO:0000259" key="1">
    <source>
        <dbReference type="Pfam" id="PF09359"/>
    </source>
</evidence>
<dbReference type="AlphaFoldDB" id="A0A225E114"/>
<protein>
    <recommendedName>
        <fullName evidence="1">VTC domain-containing protein</fullName>
    </recommendedName>
</protein>
<comment type="caution">
    <text evidence="2">The sequence shown here is derived from an EMBL/GenBank/DDBJ whole genome shotgun (WGS) entry which is preliminary data.</text>
</comment>
<dbReference type="InterPro" id="IPR042267">
    <property type="entry name" value="VTC_sf"/>
</dbReference>
<sequence length="70" mass="7985">MAKILALDPYADPARGNAYQTTSVYTDTPQFDVFARAEGYARDKFRARRYGIAGPVFIERKIKKGEKVRK</sequence>
<gene>
    <name evidence="2" type="ORF">FRUB_01119</name>
</gene>
<evidence type="ECO:0000313" key="2">
    <source>
        <dbReference type="EMBL" id="OWK47420.1"/>
    </source>
</evidence>
<accession>A0A225E114</accession>
<proteinExistence type="predicted"/>
<dbReference type="Pfam" id="PF09359">
    <property type="entry name" value="VTC"/>
    <property type="match status" value="1"/>
</dbReference>
<feature type="domain" description="VTC" evidence="1">
    <location>
        <begin position="5"/>
        <end position="70"/>
    </location>
</feature>
<name>A0A225E114_9BACT</name>
<reference evidence="3" key="1">
    <citation type="submission" date="2017-06" db="EMBL/GenBank/DDBJ databases">
        <title>Genome analysis of Fimbriiglobus ruber SP5, the first member of the order Planctomycetales with confirmed chitinolytic capability.</title>
        <authorList>
            <person name="Ravin N.V."/>
            <person name="Rakitin A.L."/>
            <person name="Ivanova A.A."/>
            <person name="Beletsky A.V."/>
            <person name="Kulichevskaya I.S."/>
            <person name="Mardanov A.V."/>
            <person name="Dedysh S.N."/>
        </authorList>
    </citation>
    <scope>NUCLEOTIDE SEQUENCE [LARGE SCALE GENOMIC DNA]</scope>
    <source>
        <strain evidence="3">SP5</strain>
    </source>
</reference>
<dbReference type="GO" id="GO:0006799">
    <property type="term" value="P:polyphosphate biosynthetic process"/>
    <property type="evidence" value="ECO:0007669"/>
    <property type="project" value="UniProtKB-ARBA"/>
</dbReference>